<evidence type="ECO:0000313" key="1">
    <source>
        <dbReference type="EMBL" id="RIA95638.1"/>
    </source>
</evidence>
<accession>A0A397TBM8</accession>
<organism evidence="1 2">
    <name type="scientific">Glomus cerebriforme</name>
    <dbReference type="NCBI Taxonomy" id="658196"/>
    <lineage>
        <taxon>Eukaryota</taxon>
        <taxon>Fungi</taxon>
        <taxon>Fungi incertae sedis</taxon>
        <taxon>Mucoromycota</taxon>
        <taxon>Glomeromycotina</taxon>
        <taxon>Glomeromycetes</taxon>
        <taxon>Glomerales</taxon>
        <taxon>Glomeraceae</taxon>
        <taxon>Glomus</taxon>
    </lineage>
</organism>
<protein>
    <submittedName>
        <fullName evidence="1">Uncharacterized protein</fullName>
    </submittedName>
</protein>
<comment type="caution">
    <text evidence="1">The sequence shown here is derived from an EMBL/GenBank/DDBJ whole genome shotgun (WGS) entry which is preliminary data.</text>
</comment>
<reference evidence="1 2" key="1">
    <citation type="submission" date="2018-06" db="EMBL/GenBank/DDBJ databases">
        <title>Comparative genomics reveals the genomic features of Rhizophagus irregularis, R. cerebriforme, R. diaphanum and Gigaspora rosea, and their symbiotic lifestyle signature.</title>
        <authorList>
            <person name="Morin E."/>
            <person name="San Clemente H."/>
            <person name="Chen E.C.H."/>
            <person name="De La Providencia I."/>
            <person name="Hainaut M."/>
            <person name="Kuo A."/>
            <person name="Kohler A."/>
            <person name="Murat C."/>
            <person name="Tang N."/>
            <person name="Roy S."/>
            <person name="Loubradou J."/>
            <person name="Henrissat B."/>
            <person name="Grigoriev I.V."/>
            <person name="Corradi N."/>
            <person name="Roux C."/>
            <person name="Martin F.M."/>
        </authorList>
    </citation>
    <scope>NUCLEOTIDE SEQUENCE [LARGE SCALE GENOMIC DNA]</scope>
    <source>
        <strain evidence="1 2">DAOM 227022</strain>
    </source>
</reference>
<dbReference type="STRING" id="658196.A0A397TBM8"/>
<dbReference type="Proteomes" id="UP000265703">
    <property type="component" value="Unassembled WGS sequence"/>
</dbReference>
<sequence length="52" mass="6063">MCRVRGIVADEMDNNTLKLKIDQLFSHENLPNCRSTDNWHSCGNEPKEYLIL</sequence>
<evidence type="ECO:0000313" key="2">
    <source>
        <dbReference type="Proteomes" id="UP000265703"/>
    </source>
</evidence>
<dbReference type="EMBL" id="QKYT01000058">
    <property type="protein sequence ID" value="RIA95638.1"/>
    <property type="molecule type" value="Genomic_DNA"/>
</dbReference>
<keyword evidence="2" id="KW-1185">Reference proteome</keyword>
<gene>
    <name evidence="1" type="ORF">C1645_816470</name>
</gene>
<dbReference type="AlphaFoldDB" id="A0A397TBM8"/>
<name>A0A397TBM8_9GLOM</name>
<proteinExistence type="predicted"/>
<dbReference type="OrthoDB" id="2434494at2759"/>